<feature type="compositionally biased region" description="Basic and acidic residues" evidence="15">
    <location>
        <begin position="1"/>
        <end position="55"/>
    </location>
</feature>
<dbReference type="Gene3D" id="3.30.200.20">
    <property type="entry name" value="Phosphorylase Kinase, domain 1"/>
    <property type="match status" value="1"/>
</dbReference>
<evidence type="ECO:0000256" key="12">
    <source>
        <dbReference type="ARBA" id="ARBA00063228"/>
    </source>
</evidence>
<evidence type="ECO:0000256" key="5">
    <source>
        <dbReference type="ARBA" id="ARBA00022553"/>
    </source>
</evidence>
<dbReference type="STRING" id="13333.U5D8L3"/>
<dbReference type="GO" id="GO:0016301">
    <property type="term" value="F:kinase activity"/>
    <property type="evidence" value="ECO:0000318"/>
    <property type="project" value="GO_Central"/>
</dbReference>
<dbReference type="eggNOG" id="KOG1187">
    <property type="taxonomic scope" value="Eukaryota"/>
</dbReference>
<keyword evidence="5" id="KW-0597">Phosphoprotein</keyword>
<dbReference type="Proteomes" id="UP000017836">
    <property type="component" value="Unassembled WGS sequence"/>
</dbReference>
<dbReference type="SUPFAM" id="SSF56112">
    <property type="entry name" value="Protein kinase-like (PK-like)"/>
    <property type="match status" value="1"/>
</dbReference>
<dbReference type="PROSITE" id="PS00107">
    <property type="entry name" value="PROTEIN_KINASE_ATP"/>
    <property type="match status" value="1"/>
</dbReference>
<dbReference type="PROSITE" id="PS50011">
    <property type="entry name" value="PROTEIN_KINASE_DOM"/>
    <property type="match status" value="1"/>
</dbReference>
<evidence type="ECO:0000256" key="11">
    <source>
        <dbReference type="ARBA" id="ARBA00048679"/>
    </source>
</evidence>
<keyword evidence="8" id="KW-0418">Kinase</keyword>
<dbReference type="SMART" id="SM00220">
    <property type="entry name" value="S_TKc"/>
    <property type="match status" value="1"/>
</dbReference>
<feature type="domain" description="Protein kinase" evidence="16">
    <location>
        <begin position="179"/>
        <end position="475"/>
    </location>
</feature>
<feature type="compositionally biased region" description="Low complexity" evidence="15">
    <location>
        <begin position="85"/>
        <end position="95"/>
    </location>
</feature>
<comment type="similarity">
    <text evidence="14">Belongs to the protein kinase superfamily.</text>
</comment>
<dbReference type="InterPro" id="IPR017441">
    <property type="entry name" value="Protein_kinase_ATP_BS"/>
</dbReference>
<dbReference type="InterPro" id="IPR008271">
    <property type="entry name" value="Ser/Thr_kinase_AS"/>
</dbReference>
<organism evidence="17 18">
    <name type="scientific">Amborella trichopoda</name>
    <dbReference type="NCBI Taxonomy" id="13333"/>
    <lineage>
        <taxon>Eukaryota</taxon>
        <taxon>Viridiplantae</taxon>
        <taxon>Streptophyta</taxon>
        <taxon>Embryophyta</taxon>
        <taxon>Tracheophyta</taxon>
        <taxon>Spermatophyta</taxon>
        <taxon>Magnoliopsida</taxon>
        <taxon>Amborellales</taxon>
        <taxon>Amborellaceae</taxon>
        <taxon>Amborella</taxon>
    </lineage>
</organism>
<dbReference type="PROSITE" id="PS00108">
    <property type="entry name" value="PROTEIN_KINASE_ST"/>
    <property type="match status" value="1"/>
</dbReference>
<evidence type="ECO:0000256" key="13">
    <source>
        <dbReference type="PROSITE-ProRule" id="PRU10141"/>
    </source>
</evidence>
<reference evidence="18" key="1">
    <citation type="journal article" date="2013" name="Science">
        <title>The Amborella genome and the evolution of flowering plants.</title>
        <authorList>
            <consortium name="Amborella Genome Project"/>
        </authorList>
    </citation>
    <scope>NUCLEOTIDE SEQUENCE [LARGE SCALE GENOMIC DNA]</scope>
</reference>
<dbReference type="PANTHER" id="PTHR47987">
    <property type="entry name" value="OS08G0249100 PROTEIN"/>
    <property type="match status" value="1"/>
</dbReference>
<protein>
    <recommendedName>
        <fullName evidence="2">non-specific serine/threonine protein kinase</fullName>
        <ecNumber evidence="2">2.7.11.1</ecNumber>
    </recommendedName>
</protein>
<name>U5D8L3_AMBTC</name>
<dbReference type="Gramene" id="ERN18535">
    <property type="protein sequence ID" value="ERN18535"/>
    <property type="gene ID" value="AMTR_s00065p00072280"/>
</dbReference>
<feature type="compositionally biased region" description="Polar residues" evidence="15">
    <location>
        <begin position="59"/>
        <end position="73"/>
    </location>
</feature>
<dbReference type="FunFam" id="3.30.200.20:FF:000389">
    <property type="entry name" value="Receptor-like cytosolic serine/threonine-protein kinase RBK1"/>
    <property type="match status" value="1"/>
</dbReference>
<dbReference type="PANTHER" id="PTHR47987:SF7">
    <property type="entry name" value="PROTEIN KINASE SUPERFAMILY PROTEIN"/>
    <property type="match status" value="1"/>
</dbReference>
<dbReference type="OMA" id="KWANHVV"/>
<evidence type="ECO:0000256" key="8">
    <source>
        <dbReference type="ARBA" id="ARBA00022777"/>
    </source>
</evidence>
<dbReference type="Gene3D" id="1.10.510.10">
    <property type="entry name" value="Transferase(Phosphotransferase) domain 1"/>
    <property type="match status" value="1"/>
</dbReference>
<dbReference type="InterPro" id="IPR001245">
    <property type="entry name" value="Ser-Thr/Tyr_kinase_cat_dom"/>
</dbReference>
<evidence type="ECO:0000256" key="14">
    <source>
        <dbReference type="RuleBase" id="RU000304"/>
    </source>
</evidence>
<evidence type="ECO:0000256" key="4">
    <source>
        <dbReference type="ARBA" id="ARBA00022527"/>
    </source>
</evidence>
<evidence type="ECO:0000256" key="10">
    <source>
        <dbReference type="ARBA" id="ARBA00047899"/>
    </source>
</evidence>
<dbReference type="GO" id="GO:0004674">
    <property type="term" value="F:protein serine/threonine kinase activity"/>
    <property type="evidence" value="ECO:0007669"/>
    <property type="project" value="UniProtKB-KW"/>
</dbReference>
<dbReference type="GO" id="GO:0005524">
    <property type="term" value="F:ATP binding"/>
    <property type="evidence" value="ECO:0007669"/>
    <property type="project" value="UniProtKB-UniRule"/>
</dbReference>
<keyword evidence="4 14" id="KW-0723">Serine/threonine-protein kinase</keyword>
<dbReference type="GO" id="GO:0005737">
    <property type="term" value="C:cytoplasm"/>
    <property type="evidence" value="ECO:0007669"/>
    <property type="project" value="UniProtKB-SubCell"/>
</dbReference>
<evidence type="ECO:0000256" key="2">
    <source>
        <dbReference type="ARBA" id="ARBA00012513"/>
    </source>
</evidence>
<evidence type="ECO:0000256" key="3">
    <source>
        <dbReference type="ARBA" id="ARBA00022490"/>
    </source>
</evidence>
<dbReference type="EC" id="2.7.11.1" evidence="2"/>
<dbReference type="EMBL" id="KI392088">
    <property type="protein sequence ID" value="ERN18535.1"/>
    <property type="molecule type" value="Genomic_DNA"/>
</dbReference>
<dbReference type="HOGENOM" id="CLU_000288_155_1_1"/>
<accession>U5D8L3</accession>
<dbReference type="FunFam" id="1.10.510.10:FF:000335">
    <property type="entry name" value="receptor-like cytosolic serine/threonine-protein kinase RBK2"/>
    <property type="match status" value="1"/>
</dbReference>
<comment type="subunit">
    <text evidence="12">Interacts with ARAC5 and ARAC10.</text>
</comment>
<evidence type="ECO:0000256" key="15">
    <source>
        <dbReference type="SAM" id="MobiDB-lite"/>
    </source>
</evidence>
<evidence type="ECO:0000259" key="16">
    <source>
        <dbReference type="PROSITE" id="PS50011"/>
    </source>
</evidence>
<comment type="catalytic activity">
    <reaction evidence="10">
        <text>L-threonyl-[protein] + ATP = O-phospho-L-threonyl-[protein] + ADP + H(+)</text>
        <dbReference type="Rhea" id="RHEA:46608"/>
        <dbReference type="Rhea" id="RHEA-COMP:11060"/>
        <dbReference type="Rhea" id="RHEA-COMP:11605"/>
        <dbReference type="ChEBI" id="CHEBI:15378"/>
        <dbReference type="ChEBI" id="CHEBI:30013"/>
        <dbReference type="ChEBI" id="CHEBI:30616"/>
        <dbReference type="ChEBI" id="CHEBI:61977"/>
        <dbReference type="ChEBI" id="CHEBI:456216"/>
        <dbReference type="EC" id="2.7.11.1"/>
    </reaction>
</comment>
<sequence>MENREKDREKTEDSSHKTETISEKESYEKDQEKTENSSHKTKTNSEMENHAKDQEETQDSSPKTYKNTDQSSPRGVLEIPVLGLDSDSNSSSSSNRDTETSIAIKTPTSEHHGLQWRSLVNALKHKSMRKFSTFPPFGGKRNWVRIRDTEEKEELPVLRPQASWRCFDHEELMSATNNFSSENLIGKGGHAEVYKGILVDGQLVAVKRLIKREREDERIGDFLSELGIIAHINHPNAAHLIGFGVEGGLHLVLQFSPHGSLSSVLHGTNQELEWGIRYKIALGIAEGLMYLHEGCHRRIIHRDIKASNILLAQDFQPQISDFGLAKWLPDQWTHHVVSPIEGTFGYLAPEYFMHGIVDEKTDVFAFGVLLLELITGRRAVDSCLQSLVMWAKPLLDAKKMKELADPRLGDTYNTRQMGYIMFTASLCVHHLAISRPRMNQVVRLLKGKDLMAETFVQQPKTLVGSQLFLDGDDYTSSRYLSDLNRYKQLALET</sequence>
<dbReference type="InterPro" id="IPR011009">
    <property type="entry name" value="Kinase-like_dom_sf"/>
</dbReference>
<keyword evidence="7 13" id="KW-0547">Nucleotide-binding</keyword>
<proteinExistence type="inferred from homology"/>
<evidence type="ECO:0000313" key="18">
    <source>
        <dbReference type="Proteomes" id="UP000017836"/>
    </source>
</evidence>
<keyword evidence="3" id="KW-0963">Cytoplasm</keyword>
<evidence type="ECO:0000256" key="6">
    <source>
        <dbReference type="ARBA" id="ARBA00022679"/>
    </source>
</evidence>
<dbReference type="InterPro" id="IPR046958">
    <property type="entry name" value="RBK1/2/STUNTED"/>
</dbReference>
<feature type="binding site" evidence="13">
    <location>
        <position position="207"/>
    </location>
    <ligand>
        <name>ATP</name>
        <dbReference type="ChEBI" id="CHEBI:30616"/>
    </ligand>
</feature>
<keyword evidence="9 13" id="KW-0067">ATP-binding</keyword>
<dbReference type="AlphaFoldDB" id="U5D8L3"/>
<dbReference type="InterPro" id="IPR000719">
    <property type="entry name" value="Prot_kinase_dom"/>
</dbReference>
<evidence type="ECO:0000256" key="9">
    <source>
        <dbReference type="ARBA" id="ARBA00022840"/>
    </source>
</evidence>
<evidence type="ECO:0000256" key="1">
    <source>
        <dbReference type="ARBA" id="ARBA00004496"/>
    </source>
</evidence>
<evidence type="ECO:0000256" key="7">
    <source>
        <dbReference type="ARBA" id="ARBA00022741"/>
    </source>
</evidence>
<dbReference type="GO" id="GO:0051020">
    <property type="term" value="F:GTPase binding"/>
    <property type="evidence" value="ECO:0007669"/>
    <property type="project" value="UniProtKB-ARBA"/>
</dbReference>
<keyword evidence="18" id="KW-1185">Reference proteome</keyword>
<keyword evidence="6" id="KW-0808">Transferase</keyword>
<dbReference type="Pfam" id="PF07714">
    <property type="entry name" value="PK_Tyr_Ser-Thr"/>
    <property type="match status" value="1"/>
</dbReference>
<comment type="catalytic activity">
    <reaction evidence="11">
        <text>L-seryl-[protein] + ATP = O-phospho-L-seryl-[protein] + ADP + H(+)</text>
        <dbReference type="Rhea" id="RHEA:17989"/>
        <dbReference type="Rhea" id="RHEA-COMP:9863"/>
        <dbReference type="Rhea" id="RHEA-COMP:11604"/>
        <dbReference type="ChEBI" id="CHEBI:15378"/>
        <dbReference type="ChEBI" id="CHEBI:29999"/>
        <dbReference type="ChEBI" id="CHEBI:30616"/>
        <dbReference type="ChEBI" id="CHEBI:83421"/>
        <dbReference type="ChEBI" id="CHEBI:456216"/>
        <dbReference type="EC" id="2.7.11.1"/>
    </reaction>
</comment>
<evidence type="ECO:0000313" key="17">
    <source>
        <dbReference type="EMBL" id="ERN18535.1"/>
    </source>
</evidence>
<gene>
    <name evidence="17" type="ORF">AMTR_s00065p00072280</name>
</gene>
<comment type="subcellular location">
    <subcellularLocation>
        <location evidence="1">Cytoplasm</location>
    </subcellularLocation>
</comment>
<feature type="region of interest" description="Disordered" evidence="15">
    <location>
        <begin position="1"/>
        <end position="111"/>
    </location>
</feature>